<feature type="chain" id="PRO_5042178099" evidence="1">
    <location>
        <begin position="20"/>
        <end position="144"/>
    </location>
</feature>
<sequence length="144" mass="15361">MEISSAVFCLGFILSSGFSFPVKEEKTDVADRGIFTDFIVPMGNTLRSAAENTFGAAMEVVGIVPPSEESVFGKVIANNTKNYLDSFGLLPETLTNRLAKVAEVVPNRIVQVSKDAAGEFFEPMNKYGVIESLAGSFAAGLLGK</sequence>
<gene>
    <name evidence="2" type="ORF">L9F63_022906</name>
</gene>
<reference evidence="2" key="1">
    <citation type="journal article" date="2023" name="IScience">
        <title>Live-bearing cockroach genome reveals convergent evolutionary mechanisms linked to viviparity in insects and beyond.</title>
        <authorList>
            <person name="Fouks B."/>
            <person name="Harrison M.C."/>
            <person name="Mikhailova A.A."/>
            <person name="Marchal E."/>
            <person name="English S."/>
            <person name="Carruthers M."/>
            <person name="Jennings E.C."/>
            <person name="Chiamaka E.L."/>
            <person name="Frigard R.A."/>
            <person name="Pippel M."/>
            <person name="Attardo G.M."/>
            <person name="Benoit J.B."/>
            <person name="Bornberg-Bauer E."/>
            <person name="Tobe S.S."/>
        </authorList>
    </citation>
    <scope>NUCLEOTIDE SEQUENCE</scope>
    <source>
        <strain evidence="2">Stay&amp;Tobe</strain>
    </source>
</reference>
<keyword evidence="1" id="KW-0732">Signal</keyword>
<evidence type="ECO:0000313" key="3">
    <source>
        <dbReference type="Proteomes" id="UP001233999"/>
    </source>
</evidence>
<proteinExistence type="predicted"/>
<feature type="signal peptide" evidence="1">
    <location>
        <begin position="1"/>
        <end position="19"/>
    </location>
</feature>
<accession>A0AAD8EAC8</accession>
<organism evidence="2 3">
    <name type="scientific">Diploptera punctata</name>
    <name type="common">Pacific beetle cockroach</name>
    <dbReference type="NCBI Taxonomy" id="6984"/>
    <lineage>
        <taxon>Eukaryota</taxon>
        <taxon>Metazoa</taxon>
        <taxon>Ecdysozoa</taxon>
        <taxon>Arthropoda</taxon>
        <taxon>Hexapoda</taxon>
        <taxon>Insecta</taxon>
        <taxon>Pterygota</taxon>
        <taxon>Neoptera</taxon>
        <taxon>Polyneoptera</taxon>
        <taxon>Dictyoptera</taxon>
        <taxon>Blattodea</taxon>
        <taxon>Blaberoidea</taxon>
        <taxon>Blaberidae</taxon>
        <taxon>Diplopterinae</taxon>
        <taxon>Diploptera</taxon>
    </lineage>
</organism>
<evidence type="ECO:0000256" key="1">
    <source>
        <dbReference type="SAM" id="SignalP"/>
    </source>
</evidence>
<keyword evidence="3" id="KW-1185">Reference proteome</keyword>
<dbReference type="EMBL" id="JASPKZ010007747">
    <property type="protein sequence ID" value="KAJ9582761.1"/>
    <property type="molecule type" value="Genomic_DNA"/>
</dbReference>
<reference evidence="2" key="2">
    <citation type="submission" date="2023-05" db="EMBL/GenBank/DDBJ databases">
        <authorList>
            <person name="Fouks B."/>
        </authorList>
    </citation>
    <scope>NUCLEOTIDE SEQUENCE</scope>
    <source>
        <strain evidence="2">Stay&amp;Tobe</strain>
        <tissue evidence="2">Testes</tissue>
    </source>
</reference>
<evidence type="ECO:0000313" key="2">
    <source>
        <dbReference type="EMBL" id="KAJ9582761.1"/>
    </source>
</evidence>
<comment type="caution">
    <text evidence="2">The sequence shown here is derived from an EMBL/GenBank/DDBJ whole genome shotgun (WGS) entry which is preliminary data.</text>
</comment>
<name>A0AAD8EAC8_DIPPU</name>
<dbReference type="AlphaFoldDB" id="A0AAD8EAC8"/>
<protein>
    <submittedName>
        <fullName evidence="2">Uncharacterized protein</fullName>
    </submittedName>
</protein>
<dbReference type="Proteomes" id="UP001233999">
    <property type="component" value="Unassembled WGS sequence"/>
</dbReference>